<organism evidence="10 11">
    <name type="scientific">Patulibacter brassicae</name>
    <dbReference type="NCBI Taxonomy" id="1705717"/>
    <lineage>
        <taxon>Bacteria</taxon>
        <taxon>Bacillati</taxon>
        <taxon>Actinomycetota</taxon>
        <taxon>Thermoleophilia</taxon>
        <taxon>Solirubrobacterales</taxon>
        <taxon>Patulibacteraceae</taxon>
        <taxon>Patulibacter</taxon>
    </lineage>
</organism>
<feature type="transmembrane region" description="Helical" evidence="8">
    <location>
        <begin position="159"/>
        <end position="181"/>
    </location>
</feature>
<sequence length="392" mass="43309">MDQLVQPVLETAVDKLILTAIPFFVVFMAVELLTLRLAAHHDHHGEADPDERDFVGYEPKDTATSLSMGLGNVAITAGWKLVVIAVYAGLYSLTPLRLDPADWWTWVLLFFADDLAFYLYHRGHHRVRMFWATHVVHHSSQHFNLSTALRQDWTPFTGLLFWLWLPLVGFEPWMIVLAHTWSLLFQFLLHTEAIDKLPRPIEWFFNTPSHHRVHHGSQEQYLDKNYGGILIIWDRLFGTFEPEGERVRYGLTTNIETYNPVRVATHEWADMLRDVRRAPDWRTRAGYLLHGPGWSPEPGDADRADAHGGSTPAPAPEGARASAPAPAMAPTGPSVGATGADRAGASVVASRADGASPAILAAGDAGAATPEGPGGAGAWRDHGPGRPGTIRR</sequence>
<keyword evidence="11" id="KW-1185">Reference proteome</keyword>
<evidence type="ECO:0000256" key="2">
    <source>
        <dbReference type="ARBA" id="ARBA00022692"/>
    </source>
</evidence>
<comment type="caution">
    <text evidence="10">The sequence shown here is derived from an EMBL/GenBank/DDBJ whole genome shotgun (WGS) entry which is preliminary data.</text>
</comment>
<feature type="transmembrane region" description="Helical" evidence="8">
    <location>
        <begin position="16"/>
        <end position="35"/>
    </location>
</feature>
<reference evidence="10 11" key="1">
    <citation type="submission" date="2023-11" db="EMBL/GenBank/DDBJ databases">
        <authorList>
            <person name="Xu M."/>
            <person name="Jiang T."/>
        </authorList>
    </citation>
    <scope>NUCLEOTIDE SEQUENCE [LARGE SCALE GENOMIC DNA]</scope>
    <source>
        <strain evidence="10 11">SD</strain>
    </source>
</reference>
<evidence type="ECO:0000256" key="6">
    <source>
        <dbReference type="ARBA" id="ARBA00023136"/>
    </source>
</evidence>
<feature type="compositionally biased region" description="Low complexity" evidence="7">
    <location>
        <begin position="316"/>
        <end position="330"/>
    </location>
</feature>
<keyword evidence="6 8" id="KW-0472">Membrane</keyword>
<keyword evidence="3 8" id="KW-1133">Transmembrane helix</keyword>
<dbReference type="Proteomes" id="UP001277761">
    <property type="component" value="Unassembled WGS sequence"/>
</dbReference>
<keyword evidence="4 10" id="KW-0560">Oxidoreductase</keyword>
<accession>A0ABU4VJV7</accession>
<dbReference type="InterPro" id="IPR051689">
    <property type="entry name" value="Sterol_desaturase/TMEM195"/>
</dbReference>
<evidence type="ECO:0000259" key="9">
    <source>
        <dbReference type="Pfam" id="PF04116"/>
    </source>
</evidence>
<comment type="subcellular location">
    <subcellularLocation>
        <location evidence="1">Endomembrane system</location>
        <topology evidence="1">Multi-pass membrane protein</topology>
    </subcellularLocation>
</comment>
<evidence type="ECO:0000256" key="4">
    <source>
        <dbReference type="ARBA" id="ARBA00023002"/>
    </source>
</evidence>
<evidence type="ECO:0000256" key="8">
    <source>
        <dbReference type="SAM" id="Phobius"/>
    </source>
</evidence>
<dbReference type="PANTHER" id="PTHR21624:SF1">
    <property type="entry name" value="ALKYLGLYCEROL MONOOXYGENASE"/>
    <property type="match status" value="1"/>
</dbReference>
<keyword evidence="5" id="KW-0443">Lipid metabolism</keyword>
<dbReference type="Pfam" id="PF04116">
    <property type="entry name" value="FA_hydroxylase"/>
    <property type="match status" value="1"/>
</dbReference>
<evidence type="ECO:0000313" key="11">
    <source>
        <dbReference type="Proteomes" id="UP001277761"/>
    </source>
</evidence>
<feature type="transmembrane region" description="Helical" evidence="8">
    <location>
        <begin position="70"/>
        <end position="91"/>
    </location>
</feature>
<feature type="region of interest" description="Disordered" evidence="7">
    <location>
        <begin position="361"/>
        <end position="392"/>
    </location>
</feature>
<dbReference type="GO" id="GO:0016491">
    <property type="term" value="F:oxidoreductase activity"/>
    <property type="evidence" value="ECO:0007669"/>
    <property type="project" value="UniProtKB-KW"/>
</dbReference>
<gene>
    <name evidence="10" type="ORF">SK069_08470</name>
</gene>
<evidence type="ECO:0000256" key="1">
    <source>
        <dbReference type="ARBA" id="ARBA00004127"/>
    </source>
</evidence>
<dbReference type="PANTHER" id="PTHR21624">
    <property type="entry name" value="STEROL DESATURASE-RELATED PROTEIN"/>
    <property type="match status" value="1"/>
</dbReference>
<name>A0ABU4VJV7_9ACTN</name>
<dbReference type="EC" id="1.-.-.-" evidence="10"/>
<evidence type="ECO:0000256" key="5">
    <source>
        <dbReference type="ARBA" id="ARBA00023098"/>
    </source>
</evidence>
<feature type="domain" description="Fatty acid hydroxylase" evidence="9">
    <location>
        <begin position="106"/>
        <end position="239"/>
    </location>
</feature>
<evidence type="ECO:0000256" key="7">
    <source>
        <dbReference type="SAM" id="MobiDB-lite"/>
    </source>
</evidence>
<dbReference type="InterPro" id="IPR006694">
    <property type="entry name" value="Fatty_acid_hydroxylase"/>
</dbReference>
<feature type="compositionally biased region" description="Low complexity" evidence="7">
    <location>
        <begin position="361"/>
        <end position="371"/>
    </location>
</feature>
<protein>
    <submittedName>
        <fullName evidence="10">Sterol desaturase family protein</fullName>
        <ecNumber evidence="10">1.-.-.-</ecNumber>
    </submittedName>
</protein>
<proteinExistence type="predicted"/>
<evidence type="ECO:0000313" key="10">
    <source>
        <dbReference type="EMBL" id="MDX8151622.1"/>
    </source>
</evidence>
<keyword evidence="2 8" id="KW-0812">Transmembrane</keyword>
<evidence type="ECO:0000256" key="3">
    <source>
        <dbReference type="ARBA" id="ARBA00022989"/>
    </source>
</evidence>
<feature type="transmembrane region" description="Helical" evidence="8">
    <location>
        <begin position="103"/>
        <end position="120"/>
    </location>
</feature>
<dbReference type="EMBL" id="JAXAVX010000003">
    <property type="protein sequence ID" value="MDX8151622.1"/>
    <property type="molecule type" value="Genomic_DNA"/>
</dbReference>
<feature type="region of interest" description="Disordered" evidence="7">
    <location>
        <begin position="290"/>
        <end position="338"/>
    </location>
</feature>